<feature type="compositionally biased region" description="Low complexity" evidence="1">
    <location>
        <begin position="298"/>
        <end position="309"/>
    </location>
</feature>
<sequence>MVTGLAEMDKSNENLDSHNEKRRGVFRSVVQPSQSRNAEEKQRRREEWKKQMKLQQEHEKLKKRKILEYELNRYREIKARSSRGRSASESDRKTRDRSSRDKSLDKKIKATSSKSSNMADKSGFSSRDDSTTRFRGPEGVKISKEELRTITVNIHRKLSVENPSFEINRDILVPEEIVIRRRSGEGSKPIFEREELKSNTKEHTTEIFEERRTVKAAKSSDTGRKSESLRRRSSPSSNVSRHRSHRSSSSQRSKSIESKHSSCKSDCNIREKIDRRHSRERSRERGRRRYIEHDDRPSGSSNRYESSSRNVERDSYRDYKKYLRDHCSNQNYSHRSESRRGSDKEEERDRSSSSKLRTSHYSDRERRSRSRSRSRDSRYRERRQVAQPPYDINQIPYPVYYGPRPMMVGPMMPIRGQVPIPRGRLPPSGIGPIRPFPPRFMPPNAYRFGPPSNYWFGPMP</sequence>
<feature type="domain" description="Complementary sex determination N-terminal" evidence="2">
    <location>
        <begin position="41"/>
        <end position="182"/>
    </location>
</feature>
<feature type="compositionally biased region" description="Basic and acidic residues" evidence="1">
    <location>
        <begin position="334"/>
        <end position="352"/>
    </location>
</feature>
<reference evidence="4" key="1">
    <citation type="submission" date="2025-08" db="UniProtKB">
        <authorList>
            <consortium name="RefSeq"/>
        </authorList>
    </citation>
    <scope>IDENTIFICATION</scope>
    <source>
        <tissue evidence="4">Whole body</tissue>
    </source>
</reference>
<gene>
    <name evidence="4" type="primary">LOC107071725</name>
</gene>
<dbReference type="Pfam" id="PF12278">
    <property type="entry name" value="SDP_N"/>
    <property type="match status" value="1"/>
</dbReference>
<accession>A0ABM1J1W3</accession>
<dbReference type="RefSeq" id="XP_015186450.1">
    <property type="nucleotide sequence ID" value="XM_015330964.1"/>
</dbReference>
<evidence type="ECO:0000313" key="3">
    <source>
        <dbReference type="Proteomes" id="UP000694924"/>
    </source>
</evidence>
<feature type="compositionally biased region" description="Basic and acidic residues" evidence="1">
    <location>
        <begin position="181"/>
        <end position="213"/>
    </location>
</feature>
<dbReference type="InterPro" id="IPR022063">
    <property type="entry name" value="Sex_determin_N"/>
</dbReference>
<dbReference type="GeneID" id="107071725"/>
<feature type="compositionally biased region" description="Basic and acidic residues" evidence="1">
    <location>
        <begin position="221"/>
        <end position="230"/>
    </location>
</feature>
<proteinExistence type="predicted"/>
<feature type="region of interest" description="Disordered" evidence="1">
    <location>
        <begin position="1"/>
        <end position="62"/>
    </location>
</feature>
<feature type="region of interest" description="Disordered" evidence="1">
    <location>
        <begin position="181"/>
        <end position="390"/>
    </location>
</feature>
<evidence type="ECO:0000313" key="4">
    <source>
        <dbReference type="RefSeq" id="XP_015186450.1"/>
    </source>
</evidence>
<evidence type="ECO:0000259" key="2">
    <source>
        <dbReference type="Pfam" id="PF12278"/>
    </source>
</evidence>
<protein>
    <submittedName>
        <fullName evidence="4">Uncharacterized protein DDB_G0283697-like isoform X1</fullName>
    </submittedName>
</protein>
<feature type="compositionally biased region" description="Basic and acidic residues" evidence="1">
    <location>
        <begin position="86"/>
        <end position="108"/>
    </location>
</feature>
<feature type="compositionally biased region" description="Basic and acidic residues" evidence="1">
    <location>
        <begin position="310"/>
        <end position="327"/>
    </location>
</feature>
<feature type="compositionally biased region" description="Basic and acidic residues" evidence="1">
    <location>
        <begin position="7"/>
        <end position="23"/>
    </location>
</feature>
<keyword evidence="3" id="KW-1185">Reference proteome</keyword>
<feature type="compositionally biased region" description="Basic residues" evidence="1">
    <location>
        <begin position="275"/>
        <end position="288"/>
    </location>
</feature>
<feature type="compositionally biased region" description="Basic and acidic residues" evidence="1">
    <location>
        <begin position="37"/>
        <end position="62"/>
    </location>
</feature>
<organism evidence="3 4">
    <name type="scientific">Polistes dominula</name>
    <name type="common">European paper wasp</name>
    <name type="synonym">Vespa dominula</name>
    <dbReference type="NCBI Taxonomy" id="743375"/>
    <lineage>
        <taxon>Eukaryota</taxon>
        <taxon>Metazoa</taxon>
        <taxon>Ecdysozoa</taxon>
        <taxon>Arthropoda</taxon>
        <taxon>Hexapoda</taxon>
        <taxon>Insecta</taxon>
        <taxon>Pterygota</taxon>
        <taxon>Neoptera</taxon>
        <taxon>Endopterygota</taxon>
        <taxon>Hymenoptera</taxon>
        <taxon>Apocrita</taxon>
        <taxon>Aculeata</taxon>
        <taxon>Vespoidea</taxon>
        <taxon>Vespidae</taxon>
        <taxon>Polistinae</taxon>
        <taxon>Polistini</taxon>
        <taxon>Polistes</taxon>
    </lineage>
</organism>
<feature type="region of interest" description="Disordered" evidence="1">
    <location>
        <begin position="77"/>
        <end position="142"/>
    </location>
</feature>
<feature type="compositionally biased region" description="Basic and acidic residues" evidence="1">
    <location>
        <begin position="126"/>
        <end position="142"/>
    </location>
</feature>
<name>A0ABM1J1W3_POLDO</name>
<feature type="compositionally biased region" description="Basic and acidic residues" evidence="1">
    <location>
        <begin position="373"/>
        <end position="384"/>
    </location>
</feature>
<evidence type="ECO:0000256" key="1">
    <source>
        <dbReference type="SAM" id="MobiDB-lite"/>
    </source>
</evidence>
<feature type="compositionally biased region" description="Polar residues" evidence="1">
    <location>
        <begin position="110"/>
        <end position="125"/>
    </location>
</feature>
<dbReference type="Proteomes" id="UP000694924">
    <property type="component" value="Unplaced"/>
</dbReference>